<dbReference type="SUPFAM" id="SSF51445">
    <property type="entry name" value="(Trans)glycosidases"/>
    <property type="match status" value="1"/>
</dbReference>
<dbReference type="PATRIC" id="fig|1423774.3.peg.182"/>
<dbReference type="InterPro" id="IPR002053">
    <property type="entry name" value="Glyco_hydro_25"/>
</dbReference>
<feature type="chain" id="PRO_5006412776" evidence="3">
    <location>
        <begin position="30"/>
        <end position="418"/>
    </location>
</feature>
<dbReference type="Pfam" id="PF01183">
    <property type="entry name" value="Glyco_hydro_25"/>
    <property type="match status" value="1"/>
</dbReference>
<dbReference type="Gene3D" id="3.20.20.80">
    <property type="entry name" value="Glycosidases"/>
    <property type="match status" value="1"/>
</dbReference>
<dbReference type="STRING" id="1423774.FD31_GL000178"/>
<dbReference type="PANTHER" id="PTHR34135:SF2">
    <property type="entry name" value="LYSOZYME"/>
    <property type="match status" value="1"/>
</dbReference>
<feature type="region of interest" description="Disordered" evidence="2">
    <location>
        <begin position="231"/>
        <end position="267"/>
    </location>
</feature>
<dbReference type="GO" id="GO:0016998">
    <property type="term" value="P:cell wall macromolecule catabolic process"/>
    <property type="evidence" value="ECO:0007669"/>
    <property type="project" value="InterPro"/>
</dbReference>
<dbReference type="EMBL" id="AZFV01000001">
    <property type="protein sequence ID" value="KRM18696.1"/>
    <property type="molecule type" value="Genomic_DNA"/>
</dbReference>
<comment type="similarity">
    <text evidence="1">Belongs to the glycosyl hydrolase 25 family.</text>
</comment>
<reference evidence="4 5" key="1">
    <citation type="journal article" date="2015" name="Genome Announc.">
        <title>Expanding the biotechnology potential of lactobacilli through comparative genomics of 213 strains and associated genera.</title>
        <authorList>
            <person name="Sun Z."/>
            <person name="Harris H.M."/>
            <person name="McCann A."/>
            <person name="Guo C."/>
            <person name="Argimon S."/>
            <person name="Zhang W."/>
            <person name="Yang X."/>
            <person name="Jeffery I.B."/>
            <person name="Cooney J.C."/>
            <person name="Kagawa T.F."/>
            <person name="Liu W."/>
            <person name="Song Y."/>
            <person name="Salvetti E."/>
            <person name="Wrobel A."/>
            <person name="Rasinkangas P."/>
            <person name="Parkhill J."/>
            <person name="Rea M.C."/>
            <person name="O'Sullivan O."/>
            <person name="Ritari J."/>
            <person name="Douillard F.P."/>
            <person name="Paul Ross R."/>
            <person name="Yang R."/>
            <person name="Briner A.E."/>
            <person name="Felis G.E."/>
            <person name="de Vos W.M."/>
            <person name="Barrangou R."/>
            <person name="Klaenhammer T.R."/>
            <person name="Caufield P.W."/>
            <person name="Cui Y."/>
            <person name="Zhang H."/>
            <person name="O'Toole P.W."/>
        </authorList>
    </citation>
    <scope>NUCLEOTIDE SEQUENCE [LARGE SCALE GENOMIC DNA]</scope>
    <source>
        <strain evidence="4 5">DSM 16982</strain>
    </source>
</reference>
<evidence type="ECO:0000313" key="4">
    <source>
        <dbReference type="EMBL" id="KRM18696.1"/>
    </source>
</evidence>
<protein>
    <submittedName>
        <fullName evidence="4">Lyzozyme M1 (1,4-beta-N-acetylmuramidase)</fullName>
    </submittedName>
</protein>
<evidence type="ECO:0000256" key="1">
    <source>
        <dbReference type="ARBA" id="ARBA00010646"/>
    </source>
</evidence>
<dbReference type="InterPro" id="IPR017853">
    <property type="entry name" value="GH"/>
</dbReference>
<dbReference type="RefSeq" id="WP_057890869.1">
    <property type="nucleotide sequence ID" value="NZ_AZFV01000001.1"/>
</dbReference>
<organism evidence="4 5">
    <name type="scientific">Companilactobacillus nantensis DSM 16982</name>
    <dbReference type="NCBI Taxonomy" id="1423774"/>
    <lineage>
        <taxon>Bacteria</taxon>
        <taxon>Bacillati</taxon>
        <taxon>Bacillota</taxon>
        <taxon>Bacilli</taxon>
        <taxon>Lactobacillales</taxon>
        <taxon>Lactobacillaceae</taxon>
        <taxon>Companilactobacillus</taxon>
    </lineage>
</organism>
<proteinExistence type="inferred from homology"/>
<dbReference type="GO" id="GO:0009253">
    <property type="term" value="P:peptidoglycan catabolic process"/>
    <property type="evidence" value="ECO:0007669"/>
    <property type="project" value="InterPro"/>
</dbReference>
<name>A0A0R1WLE7_9LACO</name>
<feature type="signal peptide" evidence="3">
    <location>
        <begin position="1"/>
        <end position="29"/>
    </location>
</feature>
<dbReference type="PANTHER" id="PTHR34135">
    <property type="entry name" value="LYSOZYME"/>
    <property type="match status" value="1"/>
</dbReference>
<comment type="caution">
    <text evidence="4">The sequence shown here is derived from an EMBL/GenBank/DDBJ whole genome shotgun (WGS) entry which is preliminary data.</text>
</comment>
<evidence type="ECO:0000313" key="5">
    <source>
        <dbReference type="Proteomes" id="UP000051302"/>
    </source>
</evidence>
<dbReference type="GO" id="GO:0003796">
    <property type="term" value="F:lysozyme activity"/>
    <property type="evidence" value="ECO:0007669"/>
    <property type="project" value="InterPro"/>
</dbReference>
<accession>A0A0R1WLE7</accession>
<dbReference type="PROSITE" id="PS51904">
    <property type="entry name" value="GLYCOSYL_HYDROL_F25_2"/>
    <property type="match status" value="1"/>
</dbReference>
<gene>
    <name evidence="4" type="ORF">FD31_GL000178</name>
</gene>
<dbReference type="GO" id="GO:0016052">
    <property type="term" value="P:carbohydrate catabolic process"/>
    <property type="evidence" value="ECO:0007669"/>
    <property type="project" value="TreeGrafter"/>
</dbReference>
<dbReference type="Proteomes" id="UP000051302">
    <property type="component" value="Unassembled WGS sequence"/>
</dbReference>
<keyword evidence="5" id="KW-1185">Reference proteome</keyword>
<evidence type="ECO:0000256" key="2">
    <source>
        <dbReference type="SAM" id="MobiDB-lite"/>
    </source>
</evidence>
<keyword evidence="3" id="KW-0732">Signal</keyword>
<evidence type="ECO:0000256" key="3">
    <source>
        <dbReference type="SAM" id="SignalP"/>
    </source>
</evidence>
<dbReference type="AlphaFoldDB" id="A0A0R1WLE7"/>
<sequence>MVLKKRFIAALTAVMSLVVLFFGASTVDAAKTDMVDVSNYNGDMTVANFQDMYNNYGVKAVVTKISEGTSFKDSTAANNIKTAQAAGLYINGYHYAHYSSVAGAIAEADYAAQTAKADGLPSGAVLVADVESSEQSASSTSQNDADNAAFMNEVAKYGYRSTIYTMGSWVGSVMSVDQGWIASYPYDPTGQDWYTGNHGWQWSSTYQFSGSYGNFDVSELYDSFFTSYQSTTGSSTSTGSTSTDSGSTSTGSSSSSSSSSSSTDTTVTGTSVINVNNASGSYVPLVSISSDGSTVQTLSSRALSNHSAWQTDQNKVVNGVTYYRVATNEWVSAQYLTDNNASSSQGSSTSSMSVIKVKNSNASFVQLMALQDDGTMKVVTNRALGNNTSWQTDQNKVVDGVTYYRVATNEWVSASYVI</sequence>